<feature type="region of interest" description="Disordered" evidence="1">
    <location>
        <begin position="54"/>
        <end position="80"/>
    </location>
</feature>
<feature type="compositionally biased region" description="Basic and acidic residues" evidence="1">
    <location>
        <begin position="54"/>
        <end position="67"/>
    </location>
</feature>
<organism evidence="2 3">
    <name type="scientific">Rhizodiscina lignyota</name>
    <dbReference type="NCBI Taxonomy" id="1504668"/>
    <lineage>
        <taxon>Eukaryota</taxon>
        <taxon>Fungi</taxon>
        <taxon>Dikarya</taxon>
        <taxon>Ascomycota</taxon>
        <taxon>Pezizomycotina</taxon>
        <taxon>Dothideomycetes</taxon>
        <taxon>Pleosporomycetidae</taxon>
        <taxon>Aulographales</taxon>
        <taxon>Rhizodiscinaceae</taxon>
        <taxon>Rhizodiscina</taxon>
    </lineage>
</organism>
<accession>A0A9P4MAS7</accession>
<dbReference type="Proteomes" id="UP000799772">
    <property type="component" value="Unassembled WGS sequence"/>
</dbReference>
<dbReference type="Gene3D" id="3.30.420.40">
    <property type="match status" value="1"/>
</dbReference>
<sequence>MAPSRQEGKGKSRSTESGSIILSIDFATTQSGAAYVRRNGREDPDPDLIESIREFPDDQLPRHERGMPSDQVPTEVSYPNPEASMSFMAIDVESDDEESDIETFDIFQNHVIKTPAGGHPNNSQNEEGSPPRTDSITPRSPTLDGQDGSNDEDSPRPLPDCARWGFECQRWPHLRNVTAESRIRNTPVCFMKLMLDESKVTEDIRRKQRKDLRNLRMMLLDESGSGRRIIERYRDVIVDFLTLFLQHGKCQLEIHCGLQDDEASEMVFTVPAIWSPKACMVMEAALMEAMDKARLIRAADIFMVSEQEAAAEFVLYDIPRISRRNTFILLDAGGGTVDAITLVVGATDPLRLEREAVEPDGKLCRSTFLNEAFYNFLSSTLHPDDFEHPEDFSPQLDGRIRRTLHDVIMSEGVMGAFETVVKRRMDFDNFRDALQWFQIDGLKENKARGSTAGWLKITKEVATFPCTCEYKKMFEETLAGVRAVLASQLKRCLESEHIVVDYVVLIGGFGGCPALVNKLDKFLKTVSPSLWHTPIKLHKAKPDQSAVAVARGGVMRAFNKEKGPKRKLRLSYGILRHESYDKEYAGHKWRRGKNVTRCRVDGLWIRSKKWKYDMKKNSELFFVSDQPVEDHWPRYHAKNKGKRCQAIGTIEVDVSDLRNEFPIEYPEDNAHSRPHYVIALGITVQINDRHIQVSAEYGGQILPGSAKYISIASAFRPGTK</sequence>
<protein>
    <submittedName>
        <fullName evidence="2">Uncharacterized protein</fullName>
    </submittedName>
</protein>
<feature type="compositionally biased region" description="Polar residues" evidence="1">
    <location>
        <begin position="120"/>
        <end position="140"/>
    </location>
</feature>
<keyword evidence="3" id="KW-1185">Reference proteome</keyword>
<evidence type="ECO:0000256" key="1">
    <source>
        <dbReference type="SAM" id="MobiDB-lite"/>
    </source>
</evidence>
<dbReference type="EMBL" id="ML978122">
    <property type="protein sequence ID" value="KAF2103570.1"/>
    <property type="molecule type" value="Genomic_DNA"/>
</dbReference>
<reference evidence="2" key="1">
    <citation type="journal article" date="2020" name="Stud. Mycol.">
        <title>101 Dothideomycetes genomes: a test case for predicting lifestyles and emergence of pathogens.</title>
        <authorList>
            <person name="Haridas S."/>
            <person name="Albert R."/>
            <person name="Binder M."/>
            <person name="Bloem J."/>
            <person name="Labutti K."/>
            <person name="Salamov A."/>
            <person name="Andreopoulos B."/>
            <person name="Baker S."/>
            <person name="Barry K."/>
            <person name="Bills G."/>
            <person name="Bluhm B."/>
            <person name="Cannon C."/>
            <person name="Castanera R."/>
            <person name="Culley D."/>
            <person name="Daum C."/>
            <person name="Ezra D."/>
            <person name="Gonzalez J."/>
            <person name="Henrissat B."/>
            <person name="Kuo A."/>
            <person name="Liang C."/>
            <person name="Lipzen A."/>
            <person name="Lutzoni F."/>
            <person name="Magnuson J."/>
            <person name="Mondo S."/>
            <person name="Nolan M."/>
            <person name="Ohm R."/>
            <person name="Pangilinan J."/>
            <person name="Park H.-J."/>
            <person name="Ramirez L."/>
            <person name="Alfaro M."/>
            <person name="Sun H."/>
            <person name="Tritt A."/>
            <person name="Yoshinaga Y."/>
            <person name="Zwiers L.-H."/>
            <person name="Turgeon B."/>
            <person name="Goodwin S."/>
            <person name="Spatafora J."/>
            <person name="Crous P."/>
            <person name="Grigoriev I."/>
        </authorList>
    </citation>
    <scope>NUCLEOTIDE SEQUENCE</scope>
    <source>
        <strain evidence="2">CBS 133067</strain>
    </source>
</reference>
<dbReference type="CDD" id="cd10170">
    <property type="entry name" value="ASKHA_NBD_HSP70"/>
    <property type="match status" value="1"/>
</dbReference>
<dbReference type="InterPro" id="IPR043129">
    <property type="entry name" value="ATPase_NBD"/>
</dbReference>
<dbReference type="AlphaFoldDB" id="A0A9P4MAS7"/>
<proteinExistence type="predicted"/>
<feature type="region of interest" description="Disordered" evidence="1">
    <location>
        <begin position="112"/>
        <end position="158"/>
    </location>
</feature>
<evidence type="ECO:0000313" key="2">
    <source>
        <dbReference type="EMBL" id="KAF2103570.1"/>
    </source>
</evidence>
<dbReference type="PANTHER" id="PTHR42749:SF8">
    <property type="entry name" value="HSP70 FAMILY PROTEIN (AFU_ORTHOLOGUE AFUA_3G13740)"/>
    <property type="match status" value="1"/>
</dbReference>
<evidence type="ECO:0000313" key="3">
    <source>
        <dbReference type="Proteomes" id="UP000799772"/>
    </source>
</evidence>
<feature type="region of interest" description="Disordered" evidence="1">
    <location>
        <begin position="1"/>
        <end position="23"/>
    </location>
</feature>
<dbReference type="OrthoDB" id="2963168at2759"/>
<dbReference type="PANTHER" id="PTHR42749">
    <property type="entry name" value="CELL SHAPE-DETERMINING PROTEIN MREB"/>
    <property type="match status" value="1"/>
</dbReference>
<gene>
    <name evidence="2" type="ORF">NA57DRAFT_72548</name>
</gene>
<feature type="compositionally biased region" description="Basic and acidic residues" evidence="1">
    <location>
        <begin position="1"/>
        <end position="14"/>
    </location>
</feature>
<dbReference type="SUPFAM" id="SSF53067">
    <property type="entry name" value="Actin-like ATPase domain"/>
    <property type="match status" value="1"/>
</dbReference>
<name>A0A9P4MAS7_9PEZI</name>
<comment type="caution">
    <text evidence="2">The sequence shown here is derived from an EMBL/GenBank/DDBJ whole genome shotgun (WGS) entry which is preliminary data.</text>
</comment>